<comment type="caution">
    <text evidence="1">The sequence shown here is derived from an EMBL/GenBank/DDBJ whole genome shotgun (WGS) entry which is preliminary data.</text>
</comment>
<evidence type="ECO:0000313" key="2">
    <source>
        <dbReference type="Proteomes" id="UP000192796"/>
    </source>
</evidence>
<reference evidence="1 2" key="1">
    <citation type="submission" date="2016-03" db="EMBL/GenBank/DDBJ databases">
        <title>Niastella vici sp. nov., isolated from farmland soil.</title>
        <authorList>
            <person name="Chen L."/>
            <person name="Wang D."/>
            <person name="Yang S."/>
            <person name="Wang G."/>
        </authorList>
    </citation>
    <scope>NUCLEOTIDE SEQUENCE [LARGE SCALE GENOMIC DNA]</scope>
    <source>
        <strain evidence="1 2">DJ57</strain>
    </source>
</reference>
<dbReference type="Proteomes" id="UP000192796">
    <property type="component" value="Unassembled WGS sequence"/>
</dbReference>
<accession>A0A1V9FW45</accession>
<sequence>MNEIRQIDDYLLKYAGEADALLFEARLLLQPALRETMLWQQKTYEIIRQYSRRQLKAEIETVHQQLFTGPEHLSFRKRIMRLF</sequence>
<dbReference type="EMBL" id="LVYD01000050">
    <property type="protein sequence ID" value="OQP62550.1"/>
    <property type="molecule type" value="Genomic_DNA"/>
</dbReference>
<name>A0A1V9FW45_9BACT</name>
<gene>
    <name evidence="1" type="ORF">A3860_28070</name>
</gene>
<keyword evidence="2" id="KW-1185">Reference proteome</keyword>
<organism evidence="1 2">
    <name type="scientific">Niastella vici</name>
    <dbReference type="NCBI Taxonomy" id="1703345"/>
    <lineage>
        <taxon>Bacteria</taxon>
        <taxon>Pseudomonadati</taxon>
        <taxon>Bacteroidota</taxon>
        <taxon>Chitinophagia</taxon>
        <taxon>Chitinophagales</taxon>
        <taxon>Chitinophagaceae</taxon>
        <taxon>Niastella</taxon>
    </lineage>
</organism>
<proteinExistence type="predicted"/>
<dbReference type="STRING" id="1703345.A3860_28070"/>
<protein>
    <submittedName>
        <fullName evidence="1">Uncharacterized protein</fullName>
    </submittedName>
</protein>
<dbReference type="AlphaFoldDB" id="A0A1V9FW45"/>
<evidence type="ECO:0000313" key="1">
    <source>
        <dbReference type="EMBL" id="OQP62550.1"/>
    </source>
</evidence>